<dbReference type="InterPro" id="IPR002563">
    <property type="entry name" value="Flavin_Rdtase-like_dom"/>
</dbReference>
<protein>
    <submittedName>
        <fullName evidence="4">Flavin reductase family protein</fullName>
        <ecNumber evidence="4">1.-.-.-</ecNumber>
    </submittedName>
</protein>
<dbReference type="SMART" id="SM00903">
    <property type="entry name" value="Flavin_Reduct"/>
    <property type="match status" value="1"/>
</dbReference>
<dbReference type="RefSeq" id="WP_381435114.1">
    <property type="nucleotide sequence ID" value="NZ_JBHSNO010000006.1"/>
</dbReference>
<dbReference type="EC" id="1.-.-.-" evidence="4"/>
<dbReference type="InterPro" id="IPR012349">
    <property type="entry name" value="Split_barrel_FMN-bd"/>
</dbReference>
<evidence type="ECO:0000313" key="5">
    <source>
        <dbReference type="Proteomes" id="UP001596109"/>
    </source>
</evidence>
<dbReference type="Pfam" id="PF01613">
    <property type="entry name" value="Flavin_Reduct"/>
    <property type="match status" value="1"/>
</dbReference>
<organism evidence="4 5">
    <name type="scientific">Sporosarcina soli</name>
    <dbReference type="NCBI Taxonomy" id="334736"/>
    <lineage>
        <taxon>Bacteria</taxon>
        <taxon>Bacillati</taxon>
        <taxon>Bacillota</taxon>
        <taxon>Bacilli</taxon>
        <taxon>Bacillales</taxon>
        <taxon>Caryophanaceae</taxon>
        <taxon>Sporosarcina</taxon>
    </lineage>
</organism>
<comment type="similarity">
    <text evidence="1">Belongs to the non-flavoprotein flavin reductase family.</text>
</comment>
<reference evidence="5" key="1">
    <citation type="journal article" date="2019" name="Int. J. Syst. Evol. Microbiol.">
        <title>The Global Catalogue of Microorganisms (GCM) 10K type strain sequencing project: providing services to taxonomists for standard genome sequencing and annotation.</title>
        <authorList>
            <consortium name="The Broad Institute Genomics Platform"/>
            <consortium name="The Broad Institute Genome Sequencing Center for Infectious Disease"/>
            <person name="Wu L."/>
            <person name="Ma J."/>
        </authorList>
    </citation>
    <scope>NUCLEOTIDE SEQUENCE [LARGE SCALE GENOMIC DNA]</scope>
    <source>
        <strain evidence="5">CGMCC 4.1434</strain>
    </source>
</reference>
<dbReference type="PANTHER" id="PTHR30466:SF11">
    <property type="entry name" value="FLAVIN-DEPENDENT MONOOXYGENASE, REDUCTASE SUBUNIT HSAB"/>
    <property type="match status" value="1"/>
</dbReference>
<dbReference type="SUPFAM" id="SSF50475">
    <property type="entry name" value="FMN-binding split barrel"/>
    <property type="match status" value="1"/>
</dbReference>
<feature type="domain" description="Flavin reductase like" evidence="3">
    <location>
        <begin position="14"/>
        <end position="158"/>
    </location>
</feature>
<evidence type="ECO:0000256" key="2">
    <source>
        <dbReference type="ARBA" id="ARBA00023002"/>
    </source>
</evidence>
<dbReference type="InterPro" id="IPR050268">
    <property type="entry name" value="NADH-dep_flavin_reductase"/>
</dbReference>
<evidence type="ECO:0000313" key="4">
    <source>
        <dbReference type="EMBL" id="MFC5589752.1"/>
    </source>
</evidence>
<dbReference type="Gene3D" id="2.30.110.10">
    <property type="entry name" value="Electron Transport, Fmn-binding Protein, Chain A"/>
    <property type="match status" value="1"/>
</dbReference>
<evidence type="ECO:0000256" key="1">
    <source>
        <dbReference type="ARBA" id="ARBA00008898"/>
    </source>
</evidence>
<accession>A0ABW0TK81</accession>
<dbReference type="Proteomes" id="UP001596109">
    <property type="component" value="Unassembled WGS sequence"/>
</dbReference>
<dbReference type="EMBL" id="JBHSNO010000006">
    <property type="protein sequence ID" value="MFC5589752.1"/>
    <property type="molecule type" value="Genomic_DNA"/>
</dbReference>
<sequence length="171" mass="18910">MQKQESQDLFKKILGNYPTGVTIVTTTTESGKPVGLTVSSFASVSLDPLMVLWSIDHGVSTLKEFTEGGKFAIHVLAEDQTELCRTFASKNVDRFSSCDWKMSSNGLPIIDGAFGVLECTTFKAIEAGDHTVLIGEVKNLTVNEKKDPMLYHRRVFGSIPEEFYKQKQPVS</sequence>
<name>A0ABW0TK81_9BACL</name>
<comment type="caution">
    <text evidence="4">The sequence shown here is derived from an EMBL/GenBank/DDBJ whole genome shotgun (WGS) entry which is preliminary data.</text>
</comment>
<keyword evidence="5" id="KW-1185">Reference proteome</keyword>
<dbReference type="PANTHER" id="PTHR30466">
    <property type="entry name" value="FLAVIN REDUCTASE"/>
    <property type="match status" value="1"/>
</dbReference>
<evidence type="ECO:0000259" key="3">
    <source>
        <dbReference type="SMART" id="SM00903"/>
    </source>
</evidence>
<gene>
    <name evidence="4" type="ORF">ACFPRA_12675</name>
</gene>
<proteinExistence type="inferred from homology"/>
<keyword evidence="2 4" id="KW-0560">Oxidoreductase</keyword>
<dbReference type="GO" id="GO:0016491">
    <property type="term" value="F:oxidoreductase activity"/>
    <property type="evidence" value="ECO:0007669"/>
    <property type="project" value="UniProtKB-KW"/>
</dbReference>